<keyword evidence="3 5" id="KW-0863">Zinc-finger</keyword>
<reference evidence="8 9" key="1">
    <citation type="submission" date="2021-06" db="EMBL/GenBank/DDBJ databases">
        <title>A haploid diamondback moth (Plutella xylostella L.) genome assembly resolves 31 chromosomes and identifies a diamide resistance mutation.</title>
        <authorList>
            <person name="Ward C.M."/>
            <person name="Perry K.D."/>
            <person name="Baker G."/>
            <person name="Powis K."/>
            <person name="Heckel D.G."/>
            <person name="Baxter S.W."/>
        </authorList>
    </citation>
    <scope>NUCLEOTIDE SEQUENCE [LARGE SCALE GENOMIC DNA]</scope>
    <source>
        <strain evidence="8 9">LV</strain>
        <tissue evidence="8">Single pupa</tissue>
    </source>
</reference>
<organism evidence="8 9">
    <name type="scientific">Plutella xylostella</name>
    <name type="common">Diamondback moth</name>
    <name type="synonym">Plutella maculipennis</name>
    <dbReference type="NCBI Taxonomy" id="51655"/>
    <lineage>
        <taxon>Eukaryota</taxon>
        <taxon>Metazoa</taxon>
        <taxon>Ecdysozoa</taxon>
        <taxon>Arthropoda</taxon>
        <taxon>Hexapoda</taxon>
        <taxon>Insecta</taxon>
        <taxon>Pterygota</taxon>
        <taxon>Neoptera</taxon>
        <taxon>Endopterygota</taxon>
        <taxon>Lepidoptera</taxon>
        <taxon>Glossata</taxon>
        <taxon>Ditrysia</taxon>
        <taxon>Yponomeutoidea</taxon>
        <taxon>Plutellidae</taxon>
        <taxon>Plutella</taxon>
    </lineage>
</organism>
<feature type="region of interest" description="Disordered" evidence="6">
    <location>
        <begin position="355"/>
        <end position="390"/>
    </location>
</feature>
<dbReference type="PANTHER" id="PTHR24379">
    <property type="entry name" value="KRAB AND ZINC FINGER DOMAIN-CONTAINING"/>
    <property type="match status" value="1"/>
</dbReference>
<comment type="caution">
    <text evidence="8">The sequence shown here is derived from an EMBL/GenBank/DDBJ whole genome shotgun (WGS) entry which is preliminary data.</text>
</comment>
<feature type="domain" description="C2H2-type" evidence="7">
    <location>
        <begin position="256"/>
        <end position="283"/>
    </location>
</feature>
<protein>
    <recommendedName>
        <fullName evidence="7">C2H2-type domain-containing protein</fullName>
    </recommendedName>
</protein>
<evidence type="ECO:0000256" key="4">
    <source>
        <dbReference type="ARBA" id="ARBA00022833"/>
    </source>
</evidence>
<keyword evidence="9" id="KW-1185">Reference proteome</keyword>
<sequence>MLENGMEVDEEVLETFHITRLTEEEKKQIIEERQFGKNYLNSPFVCTLCYVGFTKQSGLEKHMKHHCPTRGPYECLTCHFRFRTARFVKSHMEIHHDYEWKCKECPFKTYNKKSAKFHLTYHVDSYKCDVCGELFHRYWALFTHKRYSHGCGPTELACGLCGHSLSSAGGQRRHMAHSHPGDTRQVPMDGPRCGECDVRFVSLEALETHLQVSERHNPTSLIEDSTSHPALQPRYSPPRGEQTTPRRRQKRAPPSAVCELCGRDFHNSTILQDHMNVHYSRTFRCAVCGKEFAKVTSLNQHLNIHEAAKYPCRVCSRMFKSYTNRYRHEHVVHAKIRKFKCKYCEKTFKGKQETVAHQKHVHEKIPWPARQRRRAGEGDGTRGETAPRER</sequence>
<dbReference type="PROSITE" id="PS50157">
    <property type="entry name" value="ZINC_FINGER_C2H2_2"/>
    <property type="match status" value="6"/>
</dbReference>
<proteinExistence type="predicted"/>
<evidence type="ECO:0000256" key="1">
    <source>
        <dbReference type="ARBA" id="ARBA00022723"/>
    </source>
</evidence>
<dbReference type="InterPro" id="IPR013087">
    <property type="entry name" value="Znf_C2H2_type"/>
</dbReference>
<evidence type="ECO:0000313" key="9">
    <source>
        <dbReference type="Proteomes" id="UP000823941"/>
    </source>
</evidence>
<dbReference type="SUPFAM" id="SSF57667">
    <property type="entry name" value="beta-beta-alpha zinc fingers"/>
    <property type="match status" value="4"/>
</dbReference>
<feature type="domain" description="C2H2-type" evidence="7">
    <location>
        <begin position="339"/>
        <end position="362"/>
    </location>
</feature>
<evidence type="ECO:0000256" key="5">
    <source>
        <dbReference type="PROSITE-ProRule" id="PRU00042"/>
    </source>
</evidence>
<dbReference type="Pfam" id="PF13912">
    <property type="entry name" value="zf-C2H2_6"/>
    <property type="match status" value="3"/>
</dbReference>
<keyword evidence="2" id="KW-0677">Repeat</keyword>
<dbReference type="PANTHER" id="PTHR24379:SF121">
    <property type="entry name" value="C2H2-TYPE DOMAIN-CONTAINING PROTEIN"/>
    <property type="match status" value="1"/>
</dbReference>
<feature type="domain" description="C2H2-type" evidence="7">
    <location>
        <begin position="44"/>
        <end position="71"/>
    </location>
</feature>
<dbReference type="Pfam" id="PF00096">
    <property type="entry name" value="zf-C2H2"/>
    <property type="match status" value="1"/>
</dbReference>
<feature type="domain" description="C2H2-type" evidence="7">
    <location>
        <begin position="283"/>
        <end position="310"/>
    </location>
</feature>
<keyword evidence="1" id="KW-0479">Metal-binding</keyword>
<feature type="domain" description="C2H2-type" evidence="7">
    <location>
        <begin position="310"/>
        <end position="338"/>
    </location>
</feature>
<evidence type="ECO:0000256" key="3">
    <source>
        <dbReference type="ARBA" id="ARBA00022771"/>
    </source>
</evidence>
<evidence type="ECO:0000256" key="6">
    <source>
        <dbReference type="SAM" id="MobiDB-lite"/>
    </source>
</evidence>
<gene>
    <name evidence="8" type="ORF">JYU34_008235</name>
</gene>
<dbReference type="SMART" id="SM00355">
    <property type="entry name" value="ZnF_C2H2"/>
    <property type="match status" value="10"/>
</dbReference>
<dbReference type="Gene3D" id="3.30.160.60">
    <property type="entry name" value="Classic Zinc Finger"/>
    <property type="match status" value="5"/>
</dbReference>
<feature type="domain" description="C2H2-type" evidence="7">
    <location>
        <begin position="126"/>
        <end position="149"/>
    </location>
</feature>
<feature type="region of interest" description="Disordered" evidence="6">
    <location>
        <begin position="214"/>
        <end position="254"/>
    </location>
</feature>
<accession>A0ABQ7QP22</accession>
<evidence type="ECO:0000256" key="2">
    <source>
        <dbReference type="ARBA" id="ARBA00022737"/>
    </source>
</evidence>
<feature type="compositionally biased region" description="Polar residues" evidence="6">
    <location>
        <begin position="218"/>
        <end position="229"/>
    </location>
</feature>
<evidence type="ECO:0000259" key="7">
    <source>
        <dbReference type="PROSITE" id="PS50157"/>
    </source>
</evidence>
<dbReference type="InterPro" id="IPR036236">
    <property type="entry name" value="Znf_C2H2_sf"/>
</dbReference>
<name>A0ABQ7QP22_PLUXY</name>
<feature type="compositionally biased region" description="Basic and acidic residues" evidence="6">
    <location>
        <begin position="374"/>
        <end position="390"/>
    </location>
</feature>
<dbReference type="Proteomes" id="UP000823941">
    <property type="component" value="Chromosome 11"/>
</dbReference>
<keyword evidence="4" id="KW-0862">Zinc</keyword>
<evidence type="ECO:0000313" key="8">
    <source>
        <dbReference type="EMBL" id="KAG7306796.1"/>
    </source>
</evidence>
<dbReference type="EMBL" id="JAHIBW010000011">
    <property type="protein sequence ID" value="KAG7306796.1"/>
    <property type="molecule type" value="Genomic_DNA"/>
</dbReference>
<dbReference type="PROSITE" id="PS00028">
    <property type="entry name" value="ZINC_FINGER_C2H2_1"/>
    <property type="match status" value="7"/>
</dbReference>